<accession>A0A8H4N2S4</accession>
<dbReference type="OrthoDB" id="5088132at2759"/>
<dbReference type="EMBL" id="WWBZ02000017">
    <property type="protein sequence ID" value="KAF4308844.1"/>
    <property type="molecule type" value="Genomic_DNA"/>
</dbReference>
<dbReference type="Proteomes" id="UP000572817">
    <property type="component" value="Unassembled WGS sequence"/>
</dbReference>
<name>A0A8H4N2S4_9PEZI</name>
<organism evidence="1 2">
    <name type="scientific">Botryosphaeria dothidea</name>
    <dbReference type="NCBI Taxonomy" id="55169"/>
    <lineage>
        <taxon>Eukaryota</taxon>
        <taxon>Fungi</taxon>
        <taxon>Dikarya</taxon>
        <taxon>Ascomycota</taxon>
        <taxon>Pezizomycotina</taxon>
        <taxon>Dothideomycetes</taxon>
        <taxon>Dothideomycetes incertae sedis</taxon>
        <taxon>Botryosphaeriales</taxon>
        <taxon>Botryosphaeriaceae</taxon>
        <taxon>Botryosphaeria</taxon>
    </lineage>
</organism>
<protein>
    <recommendedName>
        <fullName evidence="3">Retrotransposon gag domain-containing protein</fullName>
    </recommendedName>
</protein>
<gene>
    <name evidence="1" type="ORF">GTA08_BOTSDO14034</name>
</gene>
<dbReference type="AlphaFoldDB" id="A0A8H4N2S4"/>
<proteinExistence type="predicted"/>
<evidence type="ECO:0000313" key="2">
    <source>
        <dbReference type="Proteomes" id="UP000572817"/>
    </source>
</evidence>
<evidence type="ECO:0008006" key="3">
    <source>
        <dbReference type="Google" id="ProtNLM"/>
    </source>
</evidence>
<evidence type="ECO:0000313" key="1">
    <source>
        <dbReference type="EMBL" id="KAF4308844.1"/>
    </source>
</evidence>
<reference evidence="1" key="1">
    <citation type="submission" date="2020-04" db="EMBL/GenBank/DDBJ databases">
        <title>Genome Assembly and Annotation of Botryosphaeria dothidea sdau 11-99, a Latent Pathogen of Apple Fruit Ring Rot in China.</title>
        <authorList>
            <person name="Yu C."/>
            <person name="Diao Y."/>
            <person name="Lu Q."/>
            <person name="Zhao J."/>
            <person name="Cui S."/>
            <person name="Peng C."/>
            <person name="He B."/>
            <person name="Liu H."/>
        </authorList>
    </citation>
    <scope>NUCLEOTIDE SEQUENCE [LARGE SCALE GENOMIC DNA]</scope>
    <source>
        <strain evidence="1">Sdau11-99</strain>
    </source>
</reference>
<comment type="caution">
    <text evidence="1">The sequence shown here is derived from an EMBL/GenBank/DDBJ whole genome shotgun (WGS) entry which is preliminary data.</text>
</comment>
<sequence length="186" mass="20693">MGNDPPPDPWETLFQILDQVPVPVNARPTFPEDIPVSLRVTLSQASDIDSPVIPKNATNAQVACIFHYYGFGQDKAFARLQLLAPNLPTNTPATTSIVSSLETPTPRPRIPKVSDLEPFKGERTRFQNFATQLQLKFASDLSAFTTDTAKITYASSYLRDAAYTWFAPYVSTSNGSVEFDNYESFY</sequence>
<keyword evidence="2" id="KW-1185">Reference proteome</keyword>